<gene>
    <name evidence="1" type="ORF">KYK27_08930</name>
</gene>
<reference evidence="1 2" key="1">
    <citation type="submission" date="2021-07" db="EMBL/GenBank/DDBJ databases">
        <authorList>
            <person name="Kim M.K."/>
        </authorList>
    </citation>
    <scope>NUCLEOTIDE SEQUENCE [LARGE SCALE GENOMIC DNA]</scope>
    <source>
        <strain evidence="1 2">HLY7-15</strain>
    </source>
</reference>
<proteinExistence type="predicted"/>
<keyword evidence="2" id="KW-1185">Reference proteome</keyword>
<sequence length="146" mass="16665">MKLYIAAFFIAGLLFSCSGNHDLENGHNKVHAAQTELSLDGVDRWQADDATNTNIEQLQQLMQEHLSQPDTSNLEAINELGHVLQFGFDEVFKECRMKGPEHDMLHVYLVPMLNDVKALKADNLETAIAARDRLAFRLDQYQIYFK</sequence>
<evidence type="ECO:0008006" key="3">
    <source>
        <dbReference type="Google" id="ProtNLM"/>
    </source>
</evidence>
<name>A0ABS6XDH6_9BACT</name>
<dbReference type="Proteomes" id="UP000774935">
    <property type="component" value="Unassembled WGS sequence"/>
</dbReference>
<evidence type="ECO:0000313" key="1">
    <source>
        <dbReference type="EMBL" id="MBW3365166.1"/>
    </source>
</evidence>
<protein>
    <recommendedName>
        <fullName evidence="3">Lipoprotein</fullName>
    </recommendedName>
</protein>
<accession>A0ABS6XDH6</accession>
<evidence type="ECO:0000313" key="2">
    <source>
        <dbReference type="Proteomes" id="UP000774935"/>
    </source>
</evidence>
<dbReference type="PROSITE" id="PS51257">
    <property type="entry name" value="PROKAR_LIPOPROTEIN"/>
    <property type="match status" value="1"/>
</dbReference>
<dbReference type="RefSeq" id="WP_199109682.1">
    <property type="nucleotide sequence ID" value="NZ_JAHWXQ010000002.1"/>
</dbReference>
<dbReference type="EMBL" id="JAHWXQ010000002">
    <property type="protein sequence ID" value="MBW3365166.1"/>
    <property type="molecule type" value="Genomic_DNA"/>
</dbReference>
<comment type="caution">
    <text evidence="1">The sequence shown here is derived from an EMBL/GenBank/DDBJ whole genome shotgun (WGS) entry which is preliminary data.</text>
</comment>
<organism evidence="1 2">
    <name type="scientific">Pontibacter populi</name>
    <dbReference type="NCBI Taxonomy" id="890055"/>
    <lineage>
        <taxon>Bacteria</taxon>
        <taxon>Pseudomonadati</taxon>
        <taxon>Bacteroidota</taxon>
        <taxon>Cytophagia</taxon>
        <taxon>Cytophagales</taxon>
        <taxon>Hymenobacteraceae</taxon>
        <taxon>Pontibacter</taxon>
    </lineage>
</organism>